<keyword evidence="2" id="KW-1185">Reference proteome</keyword>
<dbReference type="EMBL" id="MBTF01000037">
    <property type="protein sequence ID" value="OOQ57060.1"/>
    <property type="molecule type" value="Genomic_DNA"/>
</dbReference>
<evidence type="ECO:0000313" key="1">
    <source>
        <dbReference type="EMBL" id="OOQ57060.1"/>
    </source>
</evidence>
<dbReference type="OrthoDB" id="7299295at2"/>
<comment type="caution">
    <text evidence="1">The sequence shown here is derived from an EMBL/GenBank/DDBJ whole genome shotgun (WGS) entry which is preliminary data.</text>
</comment>
<dbReference type="Proteomes" id="UP000189739">
    <property type="component" value="Unassembled WGS sequence"/>
</dbReference>
<dbReference type="STRING" id="1792845.BC343_16140"/>
<accession>A0A1S9P7W8</accession>
<protein>
    <recommendedName>
        <fullName evidence="3">Nucleotide-diphospho-sugar transferase domain-containing protein</fullName>
    </recommendedName>
</protein>
<dbReference type="AlphaFoldDB" id="A0A1S9P7W8"/>
<sequence length="339" mass="38837">MEPGNTGSAAQLSQSELPVFFLQLGENTSLFFGHVLKQAVLSNGKNNVYVLTDTYFDDYRDYNCIDVRKYTQGIKEFDKVYRHHSINPYFFEKACFDRWFIINDIVKELGIKHFVHADCDVVVLQDLKPVFNTYIKDKYEGTTMFFQHGEDSVTSGHTSFWSAKLIHDFCRFTLDKYANKAGFEKLLADTLAGKFLDNKNVSDMILLDVFRTEAHPHVLNLLSLEKDGISFDFNVNVPFNGCEYSFETTPSTNIKKMIRRNDGLYGKVKGINGTPVFSKFYTLHFQGYLTKTLIPLHVTAQTAGEGVANFIHSKSHNLVRRGKLFKNKVRDGLKKLIKK</sequence>
<evidence type="ECO:0008006" key="3">
    <source>
        <dbReference type="Google" id="ProtNLM"/>
    </source>
</evidence>
<name>A0A1S9P7W8_9SPHI</name>
<dbReference type="RefSeq" id="WP_078350929.1">
    <property type="nucleotide sequence ID" value="NZ_MBTF01000037.1"/>
</dbReference>
<evidence type="ECO:0000313" key="2">
    <source>
        <dbReference type="Proteomes" id="UP000189739"/>
    </source>
</evidence>
<reference evidence="1 2" key="1">
    <citation type="submission" date="2016-07" db="EMBL/GenBank/DDBJ databases">
        <title>Genomic analysis of zinc-resistant bacterium Mucilaginibacter pedocola TBZ30.</title>
        <authorList>
            <person name="Huang J."/>
            <person name="Tang J."/>
        </authorList>
    </citation>
    <scope>NUCLEOTIDE SEQUENCE [LARGE SCALE GENOMIC DNA]</scope>
    <source>
        <strain evidence="1 2">TBZ30</strain>
    </source>
</reference>
<proteinExistence type="predicted"/>
<gene>
    <name evidence="1" type="ORF">BC343_16140</name>
</gene>
<organism evidence="1 2">
    <name type="scientific">Mucilaginibacter pedocola</name>
    <dbReference type="NCBI Taxonomy" id="1792845"/>
    <lineage>
        <taxon>Bacteria</taxon>
        <taxon>Pseudomonadati</taxon>
        <taxon>Bacteroidota</taxon>
        <taxon>Sphingobacteriia</taxon>
        <taxon>Sphingobacteriales</taxon>
        <taxon>Sphingobacteriaceae</taxon>
        <taxon>Mucilaginibacter</taxon>
    </lineage>
</organism>